<name>A0AAX3WBH6_METEX</name>
<proteinExistence type="predicted"/>
<evidence type="ECO:0000256" key="1">
    <source>
        <dbReference type="SAM" id="MobiDB-lite"/>
    </source>
</evidence>
<dbReference type="Proteomes" id="UP001223720">
    <property type="component" value="Chromosome"/>
</dbReference>
<dbReference type="EMBL" id="CP073633">
    <property type="protein sequence ID" value="WHQ68653.1"/>
    <property type="molecule type" value="Genomic_DNA"/>
</dbReference>
<dbReference type="AlphaFoldDB" id="A0AAX3WBH6"/>
<reference evidence="2" key="1">
    <citation type="journal article" date="2022" name="Biotechnol. Bioprocess Eng.">
        <title>Pan-genome Analysis Reveals Comparative Genomic Features of Central Metabolic Pathways in Methylorubrum extorquens.</title>
        <authorList>
            <person name="Lee G.M."/>
            <person name="Scott-Nevros Z.K."/>
            <person name="Lee S.-M."/>
            <person name="Kim D."/>
        </authorList>
    </citation>
    <scope>NUCLEOTIDE SEQUENCE</scope>
    <source>
        <strain evidence="2">ATCC 55366</strain>
    </source>
</reference>
<gene>
    <name evidence="2" type="ORF">KEC54_20120</name>
</gene>
<evidence type="ECO:0000313" key="2">
    <source>
        <dbReference type="EMBL" id="WHQ68653.1"/>
    </source>
</evidence>
<organism evidence="2 3">
    <name type="scientific">Methylorubrum extorquens</name>
    <name type="common">Methylobacterium dichloromethanicum</name>
    <name type="synonym">Methylobacterium extorquens</name>
    <dbReference type="NCBI Taxonomy" id="408"/>
    <lineage>
        <taxon>Bacteria</taxon>
        <taxon>Pseudomonadati</taxon>
        <taxon>Pseudomonadota</taxon>
        <taxon>Alphaproteobacteria</taxon>
        <taxon>Hyphomicrobiales</taxon>
        <taxon>Methylobacteriaceae</taxon>
        <taxon>Methylorubrum</taxon>
    </lineage>
</organism>
<sequence length="162" mass="16554">MVTTVAPGALPHPNGCSVKPAMAGQRPSREPVSAVSASQGLRPVDPGKAPPIRPLPSVLGVKLSHDLRARIAGAARTDGVTDSAWLRLRALDALGMESAVDAASGRRPRIPPAELEALAGVVREIGALHGPASLGKAAEVLEGLDRVRAVLIPICVNLGRGA</sequence>
<feature type="region of interest" description="Disordered" evidence="1">
    <location>
        <begin position="1"/>
        <end position="53"/>
    </location>
</feature>
<evidence type="ECO:0000313" key="3">
    <source>
        <dbReference type="Proteomes" id="UP001223720"/>
    </source>
</evidence>
<protein>
    <submittedName>
        <fullName evidence="2">Uncharacterized protein</fullName>
    </submittedName>
</protein>
<accession>A0AAX3WBH6</accession>